<keyword evidence="3" id="KW-1185">Reference proteome</keyword>
<comment type="caution">
    <text evidence="2">The sequence shown here is derived from an EMBL/GenBank/DDBJ whole genome shotgun (WGS) entry which is preliminary data.</text>
</comment>
<dbReference type="RefSeq" id="WP_205386518.1">
    <property type="nucleotide sequence ID" value="NZ_JAFFZS010000038.1"/>
</dbReference>
<protein>
    <submittedName>
        <fullName evidence="2">Uncharacterized protein</fullName>
    </submittedName>
</protein>
<dbReference type="Proteomes" id="UP000788262">
    <property type="component" value="Unassembled WGS sequence"/>
</dbReference>
<organism evidence="2 3">
    <name type="scientific">Streptomyces actuosus</name>
    <dbReference type="NCBI Taxonomy" id="1885"/>
    <lineage>
        <taxon>Bacteria</taxon>
        <taxon>Bacillati</taxon>
        <taxon>Actinomycetota</taxon>
        <taxon>Actinomycetes</taxon>
        <taxon>Kitasatosporales</taxon>
        <taxon>Streptomycetaceae</taxon>
        <taxon>Streptomyces</taxon>
    </lineage>
</organism>
<accession>A0ABS2VZ18</accession>
<name>A0ABS2VZ18_STRAS</name>
<evidence type="ECO:0000256" key="1">
    <source>
        <dbReference type="SAM" id="MobiDB-lite"/>
    </source>
</evidence>
<feature type="compositionally biased region" description="Polar residues" evidence="1">
    <location>
        <begin position="14"/>
        <end position="28"/>
    </location>
</feature>
<evidence type="ECO:0000313" key="3">
    <source>
        <dbReference type="Proteomes" id="UP000788262"/>
    </source>
</evidence>
<sequence length="84" mass="9232">MSSASLRQGADTCTVASQERSPQLGTTVSRYRECRSRARPHLTDHIKRFGEYATRELDITPDAYGARLDVDFSVIGDNDKAAAA</sequence>
<gene>
    <name evidence="2" type="ORF">JS756_30675</name>
</gene>
<feature type="region of interest" description="Disordered" evidence="1">
    <location>
        <begin position="1"/>
        <end position="28"/>
    </location>
</feature>
<reference evidence="2 3" key="1">
    <citation type="submission" date="2021-02" db="EMBL/GenBank/DDBJ databases">
        <title>Whole genome sequencing of Streptomyces actuosus VRA1.</title>
        <authorList>
            <person name="Sen G."/>
            <person name="Sen A."/>
        </authorList>
    </citation>
    <scope>NUCLEOTIDE SEQUENCE [LARGE SCALE GENOMIC DNA]</scope>
    <source>
        <strain evidence="2 3">VRA1</strain>
    </source>
</reference>
<proteinExistence type="predicted"/>
<dbReference type="EMBL" id="JAFFZS010000038">
    <property type="protein sequence ID" value="MBN0048392.1"/>
    <property type="molecule type" value="Genomic_DNA"/>
</dbReference>
<evidence type="ECO:0000313" key="2">
    <source>
        <dbReference type="EMBL" id="MBN0048392.1"/>
    </source>
</evidence>